<sequence length="120" mass="13591">MVSTGDMLMTLSRDPVLELEICKDKLKEVETYFNEPPLSLGYRKISSKLAHFTNRVGLIKPEEDKQEQLDLKSEALTKTLALLTRLDTLRPISPYPPEVFIGQNLSTNSDTSTTNLCKFE</sequence>
<reference evidence="1 2" key="1">
    <citation type="journal article" date="2021" name="BMC Biol.">
        <title>Horizontally acquired antibacterial genes associated with adaptive radiation of ladybird beetles.</title>
        <authorList>
            <person name="Li H.S."/>
            <person name="Tang X.F."/>
            <person name="Huang Y.H."/>
            <person name="Xu Z.Y."/>
            <person name="Chen M.L."/>
            <person name="Du X.Y."/>
            <person name="Qiu B.Y."/>
            <person name="Chen P.T."/>
            <person name="Zhang W."/>
            <person name="Slipinski A."/>
            <person name="Escalona H.E."/>
            <person name="Waterhouse R.M."/>
            <person name="Zwick A."/>
            <person name="Pang H."/>
        </authorList>
    </citation>
    <scope>NUCLEOTIDE SEQUENCE [LARGE SCALE GENOMIC DNA]</scope>
    <source>
        <strain evidence="1">SYSU2018</strain>
    </source>
</reference>
<protein>
    <submittedName>
        <fullName evidence="1">Uncharacterized protein</fullName>
    </submittedName>
</protein>
<evidence type="ECO:0000313" key="1">
    <source>
        <dbReference type="EMBL" id="KAL3271807.1"/>
    </source>
</evidence>
<accession>A0ABD2N041</accession>
<evidence type="ECO:0000313" key="2">
    <source>
        <dbReference type="Proteomes" id="UP001516400"/>
    </source>
</evidence>
<organism evidence="1 2">
    <name type="scientific">Cryptolaemus montrouzieri</name>
    <dbReference type="NCBI Taxonomy" id="559131"/>
    <lineage>
        <taxon>Eukaryota</taxon>
        <taxon>Metazoa</taxon>
        <taxon>Ecdysozoa</taxon>
        <taxon>Arthropoda</taxon>
        <taxon>Hexapoda</taxon>
        <taxon>Insecta</taxon>
        <taxon>Pterygota</taxon>
        <taxon>Neoptera</taxon>
        <taxon>Endopterygota</taxon>
        <taxon>Coleoptera</taxon>
        <taxon>Polyphaga</taxon>
        <taxon>Cucujiformia</taxon>
        <taxon>Coccinelloidea</taxon>
        <taxon>Coccinellidae</taxon>
        <taxon>Scymninae</taxon>
        <taxon>Scymnini</taxon>
        <taxon>Cryptolaemus</taxon>
    </lineage>
</organism>
<keyword evidence="2" id="KW-1185">Reference proteome</keyword>
<dbReference type="EMBL" id="JABFTP020000042">
    <property type="protein sequence ID" value="KAL3271807.1"/>
    <property type="molecule type" value="Genomic_DNA"/>
</dbReference>
<name>A0ABD2N041_9CUCU</name>
<dbReference type="Proteomes" id="UP001516400">
    <property type="component" value="Unassembled WGS sequence"/>
</dbReference>
<proteinExistence type="predicted"/>
<gene>
    <name evidence="1" type="ORF">HHI36_022277</name>
</gene>
<comment type="caution">
    <text evidence="1">The sequence shown here is derived from an EMBL/GenBank/DDBJ whole genome shotgun (WGS) entry which is preliminary data.</text>
</comment>
<dbReference type="AlphaFoldDB" id="A0ABD2N041"/>